<evidence type="ECO:0000313" key="13">
    <source>
        <dbReference type="EMBL" id="RUO59246.1"/>
    </source>
</evidence>
<feature type="domain" description="TonB-dependent receptor-like beta-barrel" evidence="11">
    <location>
        <begin position="246"/>
        <end position="688"/>
    </location>
</feature>
<dbReference type="EMBL" id="PIPZ01000003">
    <property type="protein sequence ID" value="RUO59246.1"/>
    <property type="molecule type" value="Genomic_DNA"/>
</dbReference>
<dbReference type="OrthoDB" id="9760494at2"/>
<keyword evidence="4 8" id="KW-0812">Transmembrane</keyword>
<dbReference type="InterPro" id="IPR037066">
    <property type="entry name" value="Plug_dom_sf"/>
</dbReference>
<feature type="chain" id="PRO_5019358197" evidence="10">
    <location>
        <begin position="24"/>
        <end position="718"/>
    </location>
</feature>
<feature type="signal peptide" evidence="10">
    <location>
        <begin position="1"/>
        <end position="23"/>
    </location>
</feature>
<comment type="subcellular location">
    <subcellularLocation>
        <location evidence="1 8">Cell outer membrane</location>
        <topology evidence="1 8">Multi-pass membrane protein</topology>
    </subcellularLocation>
</comment>
<keyword evidence="13" id="KW-0675">Receptor</keyword>
<dbReference type="GO" id="GO:0033214">
    <property type="term" value="P:siderophore-iron import into cell"/>
    <property type="evidence" value="ECO:0007669"/>
    <property type="project" value="TreeGrafter"/>
</dbReference>
<keyword evidence="5 9" id="KW-0798">TonB box</keyword>
<keyword evidence="14" id="KW-1185">Reference proteome</keyword>
<reference evidence="14" key="1">
    <citation type="journal article" date="2018" name="Front. Microbiol.">
        <title>Genome-Based Analysis Reveals the Taxonomy and Diversity of the Family Idiomarinaceae.</title>
        <authorList>
            <person name="Liu Y."/>
            <person name="Lai Q."/>
            <person name="Shao Z."/>
        </authorList>
    </citation>
    <scope>NUCLEOTIDE SEQUENCE [LARGE SCALE GENOMIC DNA]</scope>
    <source>
        <strain evidence="14">PIM1</strain>
    </source>
</reference>
<evidence type="ECO:0000256" key="7">
    <source>
        <dbReference type="ARBA" id="ARBA00023237"/>
    </source>
</evidence>
<accession>A0A432YE77</accession>
<organism evidence="13 14">
    <name type="scientific">Pseudidiomarina marina</name>
    <dbReference type="NCBI Taxonomy" id="502366"/>
    <lineage>
        <taxon>Bacteria</taxon>
        <taxon>Pseudomonadati</taxon>
        <taxon>Pseudomonadota</taxon>
        <taxon>Gammaproteobacteria</taxon>
        <taxon>Alteromonadales</taxon>
        <taxon>Idiomarinaceae</taxon>
        <taxon>Pseudidiomarina</taxon>
    </lineage>
</organism>
<dbReference type="GO" id="GO:0009279">
    <property type="term" value="C:cell outer membrane"/>
    <property type="evidence" value="ECO:0007669"/>
    <property type="project" value="UniProtKB-SubCell"/>
</dbReference>
<dbReference type="SUPFAM" id="SSF56935">
    <property type="entry name" value="Porins"/>
    <property type="match status" value="1"/>
</dbReference>
<dbReference type="RefSeq" id="WP_126760094.1">
    <property type="nucleotide sequence ID" value="NZ_PIPZ01000003.1"/>
</dbReference>
<sequence length="718" mass="79270">MQPSRVSLALISILGLSVTGAHAAEVESTATENQENIYEVLQIIGSKEDARQLAGSSAVIDNEQLTIEANTDINQLLKTVPGVYIREEDGQGLRPNIGIRAAAGGRSSKVTLMEDGVMIAPAPYIDPAAYYFPEAYRMHTIEVLKGAPLLRYGPQTTGGVINMITTPIPLENSGKIVAKMGEFNTQDIHAYYGGRSGDFGFLIDTVQRSSAGFKDIDRSSRDAGFDIEDYLLKFSWTGERQSLLAKVQYSEQVSNETYAGLTDADFAENPNRRYGLSEIDQMTNQHNGYSLTYTLDVTDNSRLSAIAYRNEYKRDWFKTSTNSFINAANAGDAEAQAILDGTMDAQDLRYTHGNRAYESYGVELNMTTMLANHTLNVGVRDHNDTLDRYQPIEVYDQINGSLVFDSVIAPTGGDNRLEGGDARTFWINDAWQASADLLVNLALRYENVETFREQFSVPDRSVPGSYRSNTTKEWLPGVSFTYDLDDAWQVLAGVHRGFSPIGGGASETDEPETSTNYEAGVRYTNGWFVEALAFRSDFNNQAEVCSLASPCSNGATSGTYVTGEAVVQGLEFQLGHELRAGEFNLPVHFNYTFSDAEISVDNPITGVAKGDRLADIPEHTMSMRLGLEHDSGWNNYVVAKYMDETCVRVGCNQNESPFSYTESVFVVDLISRYPLSQQATVFLKVDNLFDQQRIVSRTPHGARPNKPQTVSVGLEYSF</sequence>
<gene>
    <name evidence="13" type="ORF">CWI76_09445</name>
</gene>
<evidence type="ECO:0000256" key="9">
    <source>
        <dbReference type="RuleBase" id="RU003357"/>
    </source>
</evidence>
<evidence type="ECO:0000259" key="11">
    <source>
        <dbReference type="Pfam" id="PF00593"/>
    </source>
</evidence>
<keyword evidence="3 8" id="KW-1134">Transmembrane beta strand</keyword>
<dbReference type="Gene3D" id="2.40.170.20">
    <property type="entry name" value="TonB-dependent receptor, beta-barrel domain"/>
    <property type="match status" value="1"/>
</dbReference>
<evidence type="ECO:0000256" key="3">
    <source>
        <dbReference type="ARBA" id="ARBA00022452"/>
    </source>
</evidence>
<dbReference type="InterPro" id="IPR000531">
    <property type="entry name" value="Beta-barrel_TonB"/>
</dbReference>
<dbReference type="AlphaFoldDB" id="A0A432YE77"/>
<keyword evidence="2 8" id="KW-0813">Transport</keyword>
<proteinExistence type="inferred from homology"/>
<keyword evidence="6 8" id="KW-0472">Membrane</keyword>
<keyword evidence="7 8" id="KW-0998">Cell outer membrane</keyword>
<name>A0A432YE77_9GAMM</name>
<dbReference type="Pfam" id="PF00593">
    <property type="entry name" value="TonB_dep_Rec_b-barrel"/>
    <property type="match status" value="1"/>
</dbReference>
<dbReference type="InterPro" id="IPR039426">
    <property type="entry name" value="TonB-dep_rcpt-like"/>
</dbReference>
<dbReference type="Gene3D" id="2.170.130.10">
    <property type="entry name" value="TonB-dependent receptor, plug domain"/>
    <property type="match status" value="1"/>
</dbReference>
<dbReference type="PROSITE" id="PS52016">
    <property type="entry name" value="TONB_DEPENDENT_REC_3"/>
    <property type="match status" value="1"/>
</dbReference>
<evidence type="ECO:0000259" key="12">
    <source>
        <dbReference type="Pfam" id="PF07715"/>
    </source>
</evidence>
<evidence type="ECO:0000256" key="10">
    <source>
        <dbReference type="SAM" id="SignalP"/>
    </source>
</evidence>
<dbReference type="PANTHER" id="PTHR30442">
    <property type="entry name" value="IRON III DICITRATE TRANSPORT PROTEIN FECA"/>
    <property type="match status" value="1"/>
</dbReference>
<dbReference type="InterPro" id="IPR036942">
    <property type="entry name" value="Beta-barrel_TonB_sf"/>
</dbReference>
<evidence type="ECO:0000256" key="2">
    <source>
        <dbReference type="ARBA" id="ARBA00022448"/>
    </source>
</evidence>
<protein>
    <submittedName>
        <fullName evidence="13">TonB-dependent receptor</fullName>
    </submittedName>
</protein>
<dbReference type="InterPro" id="IPR012910">
    <property type="entry name" value="Plug_dom"/>
</dbReference>
<feature type="domain" description="TonB-dependent receptor plug" evidence="12">
    <location>
        <begin position="50"/>
        <end position="160"/>
    </location>
</feature>
<keyword evidence="10" id="KW-0732">Signal</keyword>
<dbReference type="Pfam" id="PF07715">
    <property type="entry name" value="Plug"/>
    <property type="match status" value="1"/>
</dbReference>
<comment type="similarity">
    <text evidence="8 9">Belongs to the TonB-dependent receptor family.</text>
</comment>
<dbReference type="PANTHER" id="PTHR30442:SF0">
    <property type="entry name" value="FE(3+) DICITRATE TRANSPORT PROTEIN FECA"/>
    <property type="match status" value="1"/>
</dbReference>
<evidence type="ECO:0000256" key="8">
    <source>
        <dbReference type="PROSITE-ProRule" id="PRU01360"/>
    </source>
</evidence>
<evidence type="ECO:0000256" key="5">
    <source>
        <dbReference type="ARBA" id="ARBA00023077"/>
    </source>
</evidence>
<evidence type="ECO:0000256" key="6">
    <source>
        <dbReference type="ARBA" id="ARBA00023136"/>
    </source>
</evidence>
<evidence type="ECO:0000313" key="14">
    <source>
        <dbReference type="Proteomes" id="UP000288127"/>
    </source>
</evidence>
<comment type="caution">
    <text evidence="13">The sequence shown here is derived from an EMBL/GenBank/DDBJ whole genome shotgun (WGS) entry which is preliminary data.</text>
</comment>
<dbReference type="Proteomes" id="UP000288127">
    <property type="component" value="Unassembled WGS sequence"/>
</dbReference>
<evidence type="ECO:0000256" key="1">
    <source>
        <dbReference type="ARBA" id="ARBA00004571"/>
    </source>
</evidence>
<evidence type="ECO:0000256" key="4">
    <source>
        <dbReference type="ARBA" id="ARBA00022692"/>
    </source>
</evidence>